<feature type="region of interest" description="Disordered" evidence="1">
    <location>
        <begin position="169"/>
        <end position="212"/>
    </location>
</feature>
<dbReference type="Proteomes" id="UP000823674">
    <property type="component" value="Chromosome A06"/>
</dbReference>
<reference evidence="2 3" key="1">
    <citation type="submission" date="2021-03" db="EMBL/GenBank/DDBJ databases">
        <authorList>
            <person name="King G.J."/>
            <person name="Bancroft I."/>
            <person name="Baten A."/>
            <person name="Bloomfield J."/>
            <person name="Borpatragohain P."/>
            <person name="He Z."/>
            <person name="Irish N."/>
            <person name="Irwin J."/>
            <person name="Liu K."/>
            <person name="Mauleon R.P."/>
            <person name="Moore J."/>
            <person name="Morris R."/>
            <person name="Ostergaard L."/>
            <person name="Wang B."/>
            <person name="Wells R."/>
        </authorList>
    </citation>
    <scope>NUCLEOTIDE SEQUENCE [LARGE SCALE GENOMIC DNA]</scope>
    <source>
        <strain evidence="2">R-o-18</strain>
        <tissue evidence="2">Leaf</tissue>
    </source>
</reference>
<sequence length="292" mass="33034">MTLERPLRATYQGRSRSRATRWSDCTKSLAFSRPETHNSLSERPLAATQRGRSRSLERPVQSDREKSLAILVLGDKKALSERPLAATQRGRSRSLERLVGATSRGRSAPIICSISILLKGLLPPEADYLLIFGSIEKYTRTLLRSQEELCFINNNGSWYKKEPNFQYNNYQQKSYPNNQQSGYPPRNNQQGSYQPQQNPSSGSSAPQESSTDTLLKQILESQTRSEKQVGYELKNLHSKIDGSYNELNNKFSHLASTLKRGEKVTIGRTEHGSDLPERHHEVAVSHFSERPS</sequence>
<name>A0ABQ7M586_BRACM</name>
<comment type="caution">
    <text evidence="2">The sequence shown here is derived from an EMBL/GenBank/DDBJ whole genome shotgun (WGS) entry which is preliminary data.</text>
</comment>
<keyword evidence="3" id="KW-1185">Reference proteome</keyword>
<gene>
    <name evidence="2" type="primary">A06g507290.1_BraROA</name>
    <name evidence="2" type="ORF">IGI04_023909</name>
</gene>
<dbReference type="EMBL" id="JADBGQ010000006">
    <property type="protein sequence ID" value="KAG5393946.1"/>
    <property type="molecule type" value="Genomic_DNA"/>
</dbReference>
<feature type="region of interest" description="Disordered" evidence="1">
    <location>
        <begin position="33"/>
        <end position="62"/>
    </location>
</feature>
<proteinExistence type="predicted"/>
<feature type="region of interest" description="Disordered" evidence="1">
    <location>
        <begin position="268"/>
        <end position="292"/>
    </location>
</feature>
<evidence type="ECO:0000256" key="1">
    <source>
        <dbReference type="SAM" id="MobiDB-lite"/>
    </source>
</evidence>
<feature type="compositionally biased region" description="Low complexity" evidence="1">
    <location>
        <begin position="200"/>
        <end position="210"/>
    </location>
</feature>
<feature type="compositionally biased region" description="Polar residues" evidence="1">
    <location>
        <begin position="169"/>
        <end position="199"/>
    </location>
</feature>
<evidence type="ECO:0000313" key="2">
    <source>
        <dbReference type="EMBL" id="KAG5393946.1"/>
    </source>
</evidence>
<organism evidence="2 3">
    <name type="scientific">Brassica rapa subsp. trilocularis</name>
    <dbReference type="NCBI Taxonomy" id="1813537"/>
    <lineage>
        <taxon>Eukaryota</taxon>
        <taxon>Viridiplantae</taxon>
        <taxon>Streptophyta</taxon>
        <taxon>Embryophyta</taxon>
        <taxon>Tracheophyta</taxon>
        <taxon>Spermatophyta</taxon>
        <taxon>Magnoliopsida</taxon>
        <taxon>eudicotyledons</taxon>
        <taxon>Gunneridae</taxon>
        <taxon>Pentapetalae</taxon>
        <taxon>rosids</taxon>
        <taxon>malvids</taxon>
        <taxon>Brassicales</taxon>
        <taxon>Brassicaceae</taxon>
        <taxon>Brassiceae</taxon>
        <taxon>Brassica</taxon>
    </lineage>
</organism>
<evidence type="ECO:0000313" key="3">
    <source>
        <dbReference type="Proteomes" id="UP000823674"/>
    </source>
</evidence>
<protein>
    <submittedName>
        <fullName evidence="2">Uncharacterized protein</fullName>
    </submittedName>
</protein>
<accession>A0ABQ7M586</accession>